<comment type="caution">
    <text evidence="2">The sequence shown here is derived from an EMBL/GenBank/DDBJ whole genome shotgun (WGS) entry which is preliminary data.</text>
</comment>
<reference evidence="2 3" key="1">
    <citation type="submission" date="2018-02" db="EMBL/GenBank/DDBJ databases">
        <authorList>
            <person name="Cohen D.B."/>
            <person name="Kent A.D."/>
        </authorList>
    </citation>
    <scope>NUCLEOTIDE SEQUENCE [LARGE SCALE GENOMIC DNA]</scope>
    <source>
        <strain evidence="2 3">CCAP 1448/3</strain>
    </source>
</reference>
<dbReference type="InterPro" id="IPR007497">
    <property type="entry name" value="SIMPL/DUF541"/>
</dbReference>
<dbReference type="Gene3D" id="3.30.70.2970">
    <property type="entry name" value="Protein of unknown function (DUF541), domain 2"/>
    <property type="match status" value="1"/>
</dbReference>
<dbReference type="Gene3D" id="3.30.110.170">
    <property type="entry name" value="Protein of unknown function (DUF541), domain 1"/>
    <property type="match status" value="1"/>
</dbReference>
<dbReference type="EMBL" id="PVWJ01000006">
    <property type="protein sequence ID" value="PSB04891.1"/>
    <property type="molecule type" value="Genomic_DNA"/>
</dbReference>
<dbReference type="OrthoDB" id="480150at2"/>
<dbReference type="Proteomes" id="UP000238762">
    <property type="component" value="Unassembled WGS sequence"/>
</dbReference>
<evidence type="ECO:0008006" key="4">
    <source>
        <dbReference type="Google" id="ProtNLM"/>
    </source>
</evidence>
<sequence>MKKLSIFPLVTTIFAMNAWMSPSSLAKNLTLNSGESSQSDRAAQLYYPPVSDRQGIQVFGQGQVRLPADKARLEFTFVRQTPPAPDSTLPLPIPKPITKDNLQPVVDAIATLGIPAKDIKVELDVTSIIPFSATKPKIIFEVDKPTRSRMETIVNQVKDAARDKAKVSVETVNVGYAIKDCQALTTAAYQAAVKDARLRAEAIASSLKVKLSDVPTVSESFFYDIVVPLCVTETGESLPLPLGYGDLRLLPPYNPNTPAEVQLRRDLFVTYPIKD</sequence>
<keyword evidence="3" id="KW-1185">Reference proteome</keyword>
<reference evidence="2 3" key="2">
    <citation type="submission" date="2018-03" db="EMBL/GenBank/DDBJ databases">
        <title>The ancient ancestry and fast evolution of plastids.</title>
        <authorList>
            <person name="Moore K.R."/>
            <person name="Magnabosco C."/>
            <person name="Momper L."/>
            <person name="Gold D.A."/>
            <person name="Bosak T."/>
            <person name="Fournier G.P."/>
        </authorList>
    </citation>
    <scope>NUCLEOTIDE SEQUENCE [LARGE SCALE GENOMIC DNA]</scope>
    <source>
        <strain evidence="2 3">CCAP 1448/3</strain>
    </source>
</reference>
<feature type="chain" id="PRO_5015610428" description="SIMPL domain-containing protein" evidence="1">
    <location>
        <begin position="27"/>
        <end position="275"/>
    </location>
</feature>
<gene>
    <name evidence="2" type="ORF">C7B64_02040</name>
</gene>
<protein>
    <recommendedName>
        <fullName evidence="4">SIMPL domain-containing protein</fullName>
    </recommendedName>
</protein>
<accession>A0A2T1C9G9</accession>
<evidence type="ECO:0000313" key="2">
    <source>
        <dbReference type="EMBL" id="PSB04891.1"/>
    </source>
</evidence>
<name>A0A2T1C9G9_9CYAN</name>
<keyword evidence="1" id="KW-0732">Signal</keyword>
<feature type="signal peptide" evidence="1">
    <location>
        <begin position="1"/>
        <end position="26"/>
    </location>
</feature>
<organism evidence="2 3">
    <name type="scientific">Merismopedia glauca CCAP 1448/3</name>
    <dbReference type="NCBI Taxonomy" id="1296344"/>
    <lineage>
        <taxon>Bacteria</taxon>
        <taxon>Bacillati</taxon>
        <taxon>Cyanobacteriota</taxon>
        <taxon>Cyanophyceae</taxon>
        <taxon>Synechococcales</taxon>
        <taxon>Merismopediaceae</taxon>
        <taxon>Merismopedia</taxon>
    </lineage>
</organism>
<dbReference type="RefSeq" id="WP_106286996.1">
    <property type="nucleotide sequence ID" value="NZ_CAWNTC010000143.1"/>
</dbReference>
<proteinExistence type="predicted"/>
<evidence type="ECO:0000313" key="3">
    <source>
        <dbReference type="Proteomes" id="UP000238762"/>
    </source>
</evidence>
<dbReference type="AlphaFoldDB" id="A0A2T1C9G9"/>
<dbReference type="Pfam" id="PF04402">
    <property type="entry name" value="SIMPL"/>
    <property type="match status" value="1"/>
</dbReference>
<evidence type="ECO:0000256" key="1">
    <source>
        <dbReference type="SAM" id="SignalP"/>
    </source>
</evidence>